<evidence type="ECO:0000256" key="4">
    <source>
        <dbReference type="ARBA" id="ARBA00022676"/>
    </source>
</evidence>
<reference evidence="12" key="1">
    <citation type="journal article" date="2021" name="Sci. Rep.">
        <title>Diploid genomic architecture of Nitzschia inconspicua, an elite biomass production diatom.</title>
        <authorList>
            <person name="Oliver A."/>
            <person name="Podell S."/>
            <person name="Pinowska A."/>
            <person name="Traller J.C."/>
            <person name="Smith S.R."/>
            <person name="McClure R."/>
            <person name="Beliaev A."/>
            <person name="Bohutskyi P."/>
            <person name="Hill E.A."/>
            <person name="Rabines A."/>
            <person name="Zheng H."/>
            <person name="Allen L.Z."/>
            <person name="Kuo A."/>
            <person name="Grigoriev I.V."/>
            <person name="Allen A.E."/>
            <person name="Hazlebeck D."/>
            <person name="Allen E.E."/>
        </authorList>
    </citation>
    <scope>NUCLEOTIDE SEQUENCE</scope>
    <source>
        <strain evidence="12">Hildebrandi</strain>
    </source>
</reference>
<accession>A0A9K3Q7I0</accession>
<dbReference type="EC" id="2.4.1.-" evidence="10"/>
<feature type="transmembrane region" description="Helical" evidence="10">
    <location>
        <begin position="527"/>
        <end position="546"/>
    </location>
</feature>
<comment type="pathway">
    <text evidence="2 10">Protein modification; protein glycosylation.</text>
</comment>
<evidence type="ECO:0000256" key="10">
    <source>
        <dbReference type="RuleBase" id="RU363110"/>
    </source>
</evidence>
<evidence type="ECO:0000256" key="8">
    <source>
        <dbReference type="ARBA" id="ARBA00022989"/>
    </source>
</evidence>
<dbReference type="Pfam" id="PF03155">
    <property type="entry name" value="Alg6_Alg8"/>
    <property type="match status" value="1"/>
</dbReference>
<feature type="transmembrane region" description="Helical" evidence="10">
    <location>
        <begin position="558"/>
        <end position="581"/>
    </location>
</feature>
<reference evidence="12" key="2">
    <citation type="submission" date="2021-04" db="EMBL/GenBank/DDBJ databases">
        <authorList>
            <person name="Podell S."/>
        </authorList>
    </citation>
    <scope>NUCLEOTIDE SEQUENCE</scope>
    <source>
        <strain evidence="12">Hildebrandi</strain>
    </source>
</reference>
<comment type="similarity">
    <text evidence="3 10">Belongs to the ALG6/ALG8 glucosyltransferase family.</text>
</comment>
<keyword evidence="9 10" id="KW-0472">Membrane</keyword>
<comment type="subcellular location">
    <subcellularLocation>
        <location evidence="1 10">Endoplasmic reticulum membrane</location>
        <topology evidence="1 10">Multi-pass membrane protein</topology>
    </subcellularLocation>
</comment>
<evidence type="ECO:0000256" key="5">
    <source>
        <dbReference type="ARBA" id="ARBA00022679"/>
    </source>
</evidence>
<feature type="transmembrane region" description="Helical" evidence="10">
    <location>
        <begin position="220"/>
        <end position="236"/>
    </location>
</feature>
<keyword evidence="6 10" id="KW-0812">Transmembrane</keyword>
<feature type="transmembrane region" description="Helical" evidence="10">
    <location>
        <begin position="389"/>
        <end position="411"/>
    </location>
</feature>
<feature type="transmembrane region" description="Helical" evidence="10">
    <location>
        <begin position="191"/>
        <end position="213"/>
    </location>
</feature>
<feature type="compositionally biased region" description="Polar residues" evidence="11">
    <location>
        <begin position="1"/>
        <end position="14"/>
    </location>
</feature>
<evidence type="ECO:0000256" key="6">
    <source>
        <dbReference type="ARBA" id="ARBA00022692"/>
    </source>
</evidence>
<evidence type="ECO:0000256" key="2">
    <source>
        <dbReference type="ARBA" id="ARBA00004922"/>
    </source>
</evidence>
<name>A0A9K3Q7I0_9STRA</name>
<dbReference type="Proteomes" id="UP000693970">
    <property type="component" value="Unassembled WGS sequence"/>
</dbReference>
<dbReference type="OrthoDB" id="4983at2759"/>
<evidence type="ECO:0000256" key="7">
    <source>
        <dbReference type="ARBA" id="ARBA00022824"/>
    </source>
</evidence>
<keyword evidence="7 10" id="KW-0256">Endoplasmic reticulum</keyword>
<evidence type="ECO:0000313" key="13">
    <source>
        <dbReference type="Proteomes" id="UP000693970"/>
    </source>
</evidence>
<evidence type="ECO:0000256" key="9">
    <source>
        <dbReference type="ARBA" id="ARBA00023136"/>
    </source>
</evidence>
<evidence type="ECO:0000313" key="12">
    <source>
        <dbReference type="EMBL" id="KAG7374367.1"/>
    </source>
</evidence>
<proteinExistence type="inferred from homology"/>
<protein>
    <recommendedName>
        <fullName evidence="10">Alpha-1,3-glucosyltransferase</fullName>
        <ecNumber evidence="10">2.4.1.-</ecNumber>
    </recommendedName>
</protein>
<evidence type="ECO:0000256" key="1">
    <source>
        <dbReference type="ARBA" id="ARBA00004477"/>
    </source>
</evidence>
<evidence type="ECO:0000256" key="3">
    <source>
        <dbReference type="ARBA" id="ARBA00008715"/>
    </source>
</evidence>
<dbReference type="GO" id="GO:0042281">
    <property type="term" value="F:dolichyl pyrophosphate Man9GlcNAc2 alpha-1,3-glucosyltransferase activity"/>
    <property type="evidence" value="ECO:0007669"/>
    <property type="project" value="TreeGrafter"/>
</dbReference>
<dbReference type="GO" id="GO:0005789">
    <property type="term" value="C:endoplasmic reticulum membrane"/>
    <property type="evidence" value="ECO:0007669"/>
    <property type="project" value="UniProtKB-SubCell"/>
</dbReference>
<dbReference type="PANTHER" id="PTHR12413">
    <property type="entry name" value="DOLICHYL GLYCOSYLTRANSFERASE"/>
    <property type="match status" value="1"/>
</dbReference>
<feature type="transmembrane region" description="Helical" evidence="10">
    <location>
        <begin position="426"/>
        <end position="445"/>
    </location>
</feature>
<gene>
    <name evidence="12" type="ORF">IV203_013462</name>
</gene>
<feature type="region of interest" description="Disordered" evidence="11">
    <location>
        <begin position="1"/>
        <end position="78"/>
    </location>
</feature>
<sequence>MSSSATPSIYQTFGSPPRVSHNPSDKQQQQQQHHHHHHTHPNITSNHGNTNIITGSPPRLHRQHVRPPDSTRVRRPRRRSRSPGIILLLFAFTTLLRILIGFHHHSGQDNHHGSKVAYGGDFEAQRHWMELTLHLPVGDWYWYDLEYWGLDYPPLTAYVSYACGWISHHLVGPHTVALDESRGIEDPVHKAYMRATVLVLDVLVYGTAVWWSTYRGDKKSLWAVMIALIQPAILLIDHGHFQYNTVALGLSIAAFYAMVQGPAFESCVWGGFFFVLALNFKQMTLYYAPVVFFYLLGRCLARPTWFLPRILWLGFVVLFTFYVLWEPFIKYPPSQDVTIPYFQRLQHVLRRIFPFQRGLFEGKVSNLWCALNTSPINIRDRIPSEQQPLLALAATVVLMLPSCIRILYLGYHEPNTRHLVEKHWNLLLWATTSCALSFFLASFQVHEKSFLLALAPCTSLLWQDPAFVEWFSFVCVWSLWPLLQVDRLQLAYGCTVAIFVSMVWFRRMGMGQLTVPTVFSGNLLLRIVPFLSYVGMIGLHVAQVVVPPPPTLPDLYEVLWSVMGCGMFVLAWMVTVGKLYFSQPVSYSQSTTSKVKTE</sequence>
<feature type="compositionally biased region" description="Polar residues" evidence="11">
    <location>
        <begin position="41"/>
        <end position="54"/>
    </location>
</feature>
<dbReference type="AlphaFoldDB" id="A0A9K3Q7I0"/>
<keyword evidence="5 10" id="KW-0808">Transferase</keyword>
<keyword evidence="13" id="KW-1185">Reference proteome</keyword>
<comment type="caution">
    <text evidence="12">The sequence shown here is derived from an EMBL/GenBank/DDBJ whole genome shotgun (WGS) entry which is preliminary data.</text>
</comment>
<dbReference type="InterPro" id="IPR004856">
    <property type="entry name" value="Glyco_trans_ALG6/ALG8"/>
</dbReference>
<feature type="transmembrane region" description="Helical" evidence="10">
    <location>
        <begin position="84"/>
        <end position="102"/>
    </location>
</feature>
<keyword evidence="8 10" id="KW-1133">Transmembrane helix</keyword>
<dbReference type="PANTHER" id="PTHR12413:SF1">
    <property type="entry name" value="DOLICHYL PYROPHOSPHATE MAN9GLCNAC2 ALPHA-1,3-GLUCOSYLTRANSFERASE"/>
    <property type="match status" value="1"/>
</dbReference>
<dbReference type="EMBL" id="JAGRRH010000001">
    <property type="protein sequence ID" value="KAG7374367.1"/>
    <property type="molecule type" value="Genomic_DNA"/>
</dbReference>
<feature type="transmembrane region" description="Helical" evidence="10">
    <location>
        <begin position="306"/>
        <end position="325"/>
    </location>
</feature>
<keyword evidence="4 10" id="KW-0328">Glycosyltransferase</keyword>
<feature type="transmembrane region" description="Helical" evidence="10">
    <location>
        <begin position="489"/>
        <end position="506"/>
    </location>
</feature>
<evidence type="ECO:0000256" key="11">
    <source>
        <dbReference type="SAM" id="MobiDB-lite"/>
    </source>
</evidence>
<organism evidence="12 13">
    <name type="scientific">Nitzschia inconspicua</name>
    <dbReference type="NCBI Taxonomy" id="303405"/>
    <lineage>
        <taxon>Eukaryota</taxon>
        <taxon>Sar</taxon>
        <taxon>Stramenopiles</taxon>
        <taxon>Ochrophyta</taxon>
        <taxon>Bacillariophyta</taxon>
        <taxon>Bacillariophyceae</taxon>
        <taxon>Bacillariophycidae</taxon>
        <taxon>Bacillariales</taxon>
        <taxon>Bacillariaceae</taxon>
        <taxon>Nitzschia</taxon>
    </lineage>
</organism>